<feature type="compositionally biased region" description="Acidic residues" evidence="1">
    <location>
        <begin position="179"/>
        <end position="194"/>
    </location>
</feature>
<keyword evidence="3" id="KW-1185">Reference proteome</keyword>
<accession>A0A3P7IUS4</accession>
<dbReference type="EMBL" id="UYYB01011796">
    <property type="protein sequence ID" value="VDM69314.1"/>
    <property type="molecule type" value="Genomic_DNA"/>
</dbReference>
<name>A0A3P7IUS4_STRVU</name>
<dbReference type="OrthoDB" id="31113at2759"/>
<protein>
    <submittedName>
        <fullName evidence="2">Uncharacterized protein</fullName>
    </submittedName>
</protein>
<feature type="non-terminal residue" evidence="2">
    <location>
        <position position="210"/>
    </location>
</feature>
<evidence type="ECO:0000256" key="1">
    <source>
        <dbReference type="SAM" id="MobiDB-lite"/>
    </source>
</evidence>
<proteinExistence type="predicted"/>
<organism evidence="2 3">
    <name type="scientific">Strongylus vulgaris</name>
    <name type="common">Blood worm</name>
    <dbReference type="NCBI Taxonomy" id="40348"/>
    <lineage>
        <taxon>Eukaryota</taxon>
        <taxon>Metazoa</taxon>
        <taxon>Ecdysozoa</taxon>
        <taxon>Nematoda</taxon>
        <taxon>Chromadorea</taxon>
        <taxon>Rhabditida</taxon>
        <taxon>Rhabditina</taxon>
        <taxon>Rhabditomorpha</taxon>
        <taxon>Strongyloidea</taxon>
        <taxon>Strongylidae</taxon>
        <taxon>Strongylus</taxon>
    </lineage>
</organism>
<dbReference type="AlphaFoldDB" id="A0A3P7IUS4"/>
<dbReference type="Proteomes" id="UP000270094">
    <property type="component" value="Unassembled WGS sequence"/>
</dbReference>
<gene>
    <name evidence="2" type="ORF">SVUK_LOCUS4312</name>
</gene>
<evidence type="ECO:0000313" key="2">
    <source>
        <dbReference type="EMBL" id="VDM69314.1"/>
    </source>
</evidence>
<reference evidence="2 3" key="1">
    <citation type="submission" date="2018-11" db="EMBL/GenBank/DDBJ databases">
        <authorList>
            <consortium name="Pathogen Informatics"/>
        </authorList>
    </citation>
    <scope>NUCLEOTIDE SEQUENCE [LARGE SCALE GENOMIC DNA]</scope>
</reference>
<sequence length="210" mass="24101">MYIKLEVMQSDRRLRKHTEDIIINQARKRHLLDLASGSQTESEIEAVKNKLTAASSKRQRFENDLFDILPSSSAEVVDLSSDDEDVVVIGEKRAATESPPARAIDFLMEERERIRASRLKPSQIPSDSRTFSDFQLQRLLARSQLNSQIQQLCENRDYELPKEYLPDSYSQHPLFALADNEEEGSSSEESDEEEFYSKTAMIEDLAKRNA</sequence>
<feature type="region of interest" description="Disordered" evidence="1">
    <location>
        <begin position="175"/>
        <end position="210"/>
    </location>
</feature>
<evidence type="ECO:0000313" key="3">
    <source>
        <dbReference type="Proteomes" id="UP000270094"/>
    </source>
</evidence>